<protein>
    <submittedName>
        <fullName evidence="1">Uncharacterized protein</fullName>
    </submittedName>
</protein>
<dbReference type="OMA" id="TIREYNM"/>
<reference evidence="1" key="2">
    <citation type="submission" date="2013-10" db="EMBL/GenBank/DDBJ databases">
        <authorList>
            <person name="Aslett M."/>
        </authorList>
    </citation>
    <scope>NUCLEOTIDE SEQUENCE [LARGE SCALE GENOMIC DNA]</scope>
    <source>
        <strain evidence="1">Weybridge</strain>
    </source>
</reference>
<dbReference type="RefSeq" id="XP_013336378.1">
    <property type="nucleotide sequence ID" value="XM_013480924.1"/>
</dbReference>
<proteinExistence type="predicted"/>
<dbReference type="Proteomes" id="UP000030763">
    <property type="component" value="Unassembled WGS sequence"/>
</dbReference>
<gene>
    <name evidence="1" type="ORF">EMWEY_00024420</name>
</gene>
<dbReference type="OrthoDB" id="346374at2759"/>
<dbReference type="EMBL" id="HG720764">
    <property type="protein sequence ID" value="CDJ59733.1"/>
    <property type="molecule type" value="Genomic_DNA"/>
</dbReference>
<dbReference type="GeneID" id="25336428"/>
<keyword evidence="2" id="KW-1185">Reference proteome</keyword>
<evidence type="ECO:0000313" key="1">
    <source>
        <dbReference type="EMBL" id="CDJ59733.1"/>
    </source>
</evidence>
<sequence>MDDSVEARPEKKVLLEDTGPEVENFLKNKPTKASLLDAASSQRRFGMGPVDAVPVQGCGANPMARVYSPEEVIRRMKLNEPPCFGSVEDTIREYNMFVTEHAELMSKVREDIKSRPHKTLRVAFIQWNALMIKPNTFQVLAPFLDEEKGFKPDEVDAVTIVLQENMKLDSRREKQLLENIQFVLNLLSTVPNWGPASITYLGNIRGTQAKTLLSPNTQTLIHIMRETHQPIKVCNAEQSIHGGEKGFVGAVFEFPNMGKLAIVGAHLKGWDAKQFRNVFPELLKYCGSTQLGLDSFSLGVVFGADFNEHLHAEALSHLYKTYDIAQYPAFARVQAASSQEPDNIKMTRLLTEALAEPLEIIESRYEPLLWSVDRLGRTVNVAGSGKMLPASLRQLGFRLISACYGAGYTYKWSRGCQYPAESPVLGHSPFSVLKRCLAPKVFSSPRGVGYLDRVVVRLASSSTETLDRMFETGSSTGVLPPTFASILKGVHVYDMRSDHMLLANIIEFLKTE</sequence>
<name>U6M9L3_EIMMA</name>
<accession>U6M9L3</accession>
<reference evidence="1" key="1">
    <citation type="submission" date="2013-10" db="EMBL/GenBank/DDBJ databases">
        <title>Genomic analysis of the causative agents of coccidiosis in chickens.</title>
        <authorList>
            <person name="Reid A.J."/>
            <person name="Blake D."/>
            <person name="Billington K."/>
            <person name="Browne H."/>
            <person name="Dunn M."/>
            <person name="Hung S."/>
            <person name="Kawahara F."/>
            <person name="Miranda-Saavedra D."/>
            <person name="Mourier T."/>
            <person name="Nagra H."/>
            <person name="Otto T.D."/>
            <person name="Rawlings N."/>
            <person name="Sanchez A."/>
            <person name="Sanders M."/>
            <person name="Subramaniam C."/>
            <person name="Tay Y."/>
            <person name="Dear P."/>
            <person name="Doerig C."/>
            <person name="Gruber A."/>
            <person name="Parkinson J."/>
            <person name="Shirley M."/>
            <person name="Wan K.L."/>
            <person name="Berriman M."/>
            <person name="Tomley F."/>
            <person name="Pain A."/>
        </authorList>
    </citation>
    <scope>NUCLEOTIDE SEQUENCE [LARGE SCALE GENOMIC DNA]</scope>
    <source>
        <strain evidence="1">Weybridge</strain>
    </source>
</reference>
<dbReference type="AlphaFoldDB" id="U6M9L3"/>
<dbReference type="VEuPathDB" id="ToxoDB:EMWEY_00024420"/>
<organism evidence="1 2">
    <name type="scientific">Eimeria maxima</name>
    <name type="common">Coccidian parasite</name>
    <dbReference type="NCBI Taxonomy" id="5804"/>
    <lineage>
        <taxon>Eukaryota</taxon>
        <taxon>Sar</taxon>
        <taxon>Alveolata</taxon>
        <taxon>Apicomplexa</taxon>
        <taxon>Conoidasida</taxon>
        <taxon>Coccidia</taxon>
        <taxon>Eucoccidiorida</taxon>
        <taxon>Eimeriorina</taxon>
        <taxon>Eimeriidae</taxon>
        <taxon>Eimeria</taxon>
    </lineage>
</organism>
<evidence type="ECO:0000313" key="2">
    <source>
        <dbReference type="Proteomes" id="UP000030763"/>
    </source>
</evidence>